<reference evidence="1 2" key="1">
    <citation type="submission" date="2020-10" db="EMBL/GenBank/DDBJ databases">
        <title>Aquamicrobium zhengzhouensis sp. nov., a exopolysaccharide producing bacterium isolated from farmland soil.</title>
        <authorList>
            <person name="Wang X."/>
        </authorList>
    </citation>
    <scope>NUCLEOTIDE SEQUENCE [LARGE SCALE GENOMIC DNA]</scope>
    <source>
        <strain evidence="2">cd-1</strain>
    </source>
</reference>
<dbReference type="EMBL" id="JADGMQ010000003">
    <property type="protein sequence ID" value="MBI1620371.1"/>
    <property type="molecule type" value="Genomic_DNA"/>
</dbReference>
<dbReference type="PROSITE" id="PS51257">
    <property type="entry name" value="PROKAR_LIPOPROTEIN"/>
    <property type="match status" value="1"/>
</dbReference>
<dbReference type="Proteomes" id="UP000601789">
    <property type="component" value="Unassembled WGS sequence"/>
</dbReference>
<sequence length="73" mass="8290">MKWVGVAMLLALGGCFDSKPKHYFVLCEERDRNGWRLIDFVKKDGYLISCTYQSPDMSGIYTSRCDDNGCGVK</sequence>
<gene>
    <name evidence="1" type="ORF">IOD40_06795</name>
</gene>
<dbReference type="RefSeq" id="WP_198475666.1">
    <property type="nucleotide sequence ID" value="NZ_JADGMQ010000003.1"/>
</dbReference>
<name>A0ABS0SAV4_9HYPH</name>
<evidence type="ECO:0008006" key="3">
    <source>
        <dbReference type="Google" id="ProtNLM"/>
    </source>
</evidence>
<comment type="caution">
    <text evidence="1">The sequence shown here is derived from an EMBL/GenBank/DDBJ whole genome shotgun (WGS) entry which is preliminary data.</text>
</comment>
<evidence type="ECO:0000313" key="1">
    <source>
        <dbReference type="EMBL" id="MBI1620371.1"/>
    </source>
</evidence>
<proteinExistence type="predicted"/>
<accession>A0ABS0SAV4</accession>
<keyword evidence="2" id="KW-1185">Reference proteome</keyword>
<protein>
    <recommendedName>
        <fullName evidence="3">Lipoprotein</fullName>
    </recommendedName>
</protein>
<organism evidence="1 2">
    <name type="scientific">Aquamicrobium zhengzhouense</name>
    <dbReference type="NCBI Taxonomy" id="2781738"/>
    <lineage>
        <taxon>Bacteria</taxon>
        <taxon>Pseudomonadati</taxon>
        <taxon>Pseudomonadota</taxon>
        <taxon>Alphaproteobacteria</taxon>
        <taxon>Hyphomicrobiales</taxon>
        <taxon>Phyllobacteriaceae</taxon>
        <taxon>Aquamicrobium</taxon>
    </lineage>
</organism>
<evidence type="ECO:0000313" key="2">
    <source>
        <dbReference type="Proteomes" id="UP000601789"/>
    </source>
</evidence>